<reference evidence="8 9" key="1">
    <citation type="submission" date="2024-07" db="EMBL/GenBank/DDBJ databases">
        <title>Draft sequence of the Neodothiora populina.</title>
        <authorList>
            <person name="Drown D.D."/>
            <person name="Schuette U.S."/>
            <person name="Buechlein A.B."/>
            <person name="Rusch D.R."/>
            <person name="Winton L.W."/>
            <person name="Adams G.A."/>
        </authorList>
    </citation>
    <scope>NUCLEOTIDE SEQUENCE [LARGE SCALE GENOMIC DNA]</scope>
    <source>
        <strain evidence="8 9">CPC 39397</strain>
    </source>
</reference>
<feature type="compositionally biased region" description="Polar residues" evidence="6">
    <location>
        <begin position="558"/>
        <end position="570"/>
    </location>
</feature>
<dbReference type="InterPro" id="IPR018617">
    <property type="entry name" value="Ima1_N"/>
</dbReference>
<evidence type="ECO:0000313" key="9">
    <source>
        <dbReference type="Proteomes" id="UP001562354"/>
    </source>
</evidence>
<feature type="region of interest" description="Disordered" evidence="6">
    <location>
        <begin position="358"/>
        <end position="600"/>
    </location>
</feature>
<gene>
    <name evidence="8" type="ORF">AAFC00_002538</name>
</gene>
<dbReference type="RefSeq" id="XP_069198379.1">
    <property type="nucleotide sequence ID" value="XM_069341871.1"/>
</dbReference>
<protein>
    <recommendedName>
        <fullName evidence="7">Ima1 N-terminal domain-containing protein</fullName>
    </recommendedName>
</protein>
<feature type="compositionally biased region" description="Low complexity" evidence="6">
    <location>
        <begin position="650"/>
        <end position="663"/>
    </location>
</feature>
<accession>A0ABR3P7F4</accession>
<sequence>MPSLLQPRLCCFYCGSRSAYAKDGKTRQFTCASCDATNHLDQKGEITDPPTTPCKRQTQVYAHARAKSASPITHSDDNLFCNTCIKNQYFLTQLLSEYLPSEDDAEYEKYEREYPAYRKDLERRYPQVCHQCAPRVQERIHKTSYAAKVDFLTRSIEHSKNKPLVTSSPPKSILKTGLMCCTLAWWVSMLVQALWHLLGLLAVPADQEQVAGMRPLEIIGCTVTAAQHSYLPLGCSHLFVHVVRLSLQTSLYLAWWNPALKTKLNAPGKKSQWTGLADFYRFQAAVLFWRFAVWWKLSTHFAQGSSTTVTRALHGLSLLVTIIGIVFPQRMVKYVRTQRISFRDTTAPLVEPDAFQYPTEIHPQPSSLRKPPTQPFNISNLSSRSPLGLGNPVSRSSPLAAPPTPPASDTEFSNHQDAADSMDWEPLPRQSSPLIRRTQNPTVPQMTSSFPPVPAPAIPAFLRPPPPAGAAGAPSPFVGRLPPAPISPAHRLRNPPPQPQFKPTPLSKQQDFFKQMGLSSAALPSSSKQSSSKPSKKPNTTSRRRRRDSDAESEETVPSDTEAPQSTYVRTQRRYNTRKAKQEGYQEEEEQEAEQEDMFRPARWTLKSDLDAAAKGTGTGLEDMFSSSFKLGGDTPTSTPRAKRTQNFDTSSSNNKNSRTKTSPTARRREVGGDGREWFERASAQTGAAAQIVRTNGRAFGLSLLLALAALAVAMLRDASVRAWISDVCLEPLLGVVGLAGRRRGAVGSGGGDGESYAASHGVLGGGAGGSGSSSAAVAGGSGAGIVGSQRRSHPRL</sequence>
<comment type="subcellular location">
    <subcellularLocation>
        <location evidence="1">Nucleus inner membrane</location>
        <topology evidence="1">Multi-pass membrane protein</topology>
    </subcellularLocation>
</comment>
<evidence type="ECO:0000259" key="7">
    <source>
        <dbReference type="Pfam" id="PF09779"/>
    </source>
</evidence>
<feature type="region of interest" description="Disordered" evidence="6">
    <location>
        <begin position="767"/>
        <end position="797"/>
    </location>
</feature>
<feature type="compositionally biased region" description="Acidic residues" evidence="6">
    <location>
        <begin position="585"/>
        <end position="596"/>
    </location>
</feature>
<dbReference type="Pfam" id="PF09779">
    <property type="entry name" value="Ima1_N"/>
    <property type="match status" value="1"/>
</dbReference>
<proteinExistence type="predicted"/>
<evidence type="ECO:0000256" key="1">
    <source>
        <dbReference type="ARBA" id="ARBA00004473"/>
    </source>
</evidence>
<keyword evidence="2" id="KW-0812">Transmembrane</keyword>
<evidence type="ECO:0000256" key="4">
    <source>
        <dbReference type="ARBA" id="ARBA00023136"/>
    </source>
</evidence>
<evidence type="ECO:0000256" key="3">
    <source>
        <dbReference type="ARBA" id="ARBA00022989"/>
    </source>
</evidence>
<keyword evidence="5" id="KW-0539">Nucleus</keyword>
<feature type="region of interest" description="Disordered" evidence="6">
    <location>
        <begin position="618"/>
        <end position="675"/>
    </location>
</feature>
<organism evidence="8 9">
    <name type="scientific">Neodothiora populina</name>
    <dbReference type="NCBI Taxonomy" id="2781224"/>
    <lineage>
        <taxon>Eukaryota</taxon>
        <taxon>Fungi</taxon>
        <taxon>Dikarya</taxon>
        <taxon>Ascomycota</taxon>
        <taxon>Pezizomycotina</taxon>
        <taxon>Dothideomycetes</taxon>
        <taxon>Dothideomycetidae</taxon>
        <taxon>Dothideales</taxon>
        <taxon>Dothioraceae</taxon>
        <taxon>Neodothiora</taxon>
    </lineage>
</organism>
<evidence type="ECO:0000313" key="8">
    <source>
        <dbReference type="EMBL" id="KAL1302103.1"/>
    </source>
</evidence>
<evidence type="ECO:0000256" key="6">
    <source>
        <dbReference type="SAM" id="MobiDB-lite"/>
    </source>
</evidence>
<keyword evidence="3" id="KW-1133">Transmembrane helix</keyword>
<feature type="compositionally biased region" description="Low complexity" evidence="6">
    <location>
        <begin position="518"/>
        <end position="533"/>
    </location>
</feature>
<dbReference type="InterPro" id="IPR042321">
    <property type="entry name" value="Ima1"/>
</dbReference>
<feature type="compositionally biased region" description="Polar residues" evidence="6">
    <location>
        <begin position="625"/>
        <end position="649"/>
    </location>
</feature>
<evidence type="ECO:0000256" key="5">
    <source>
        <dbReference type="ARBA" id="ARBA00023242"/>
    </source>
</evidence>
<dbReference type="Proteomes" id="UP001562354">
    <property type="component" value="Unassembled WGS sequence"/>
</dbReference>
<feature type="compositionally biased region" description="Pro residues" evidence="6">
    <location>
        <begin position="451"/>
        <end position="468"/>
    </location>
</feature>
<dbReference type="PANTHER" id="PTHR28538:SF1">
    <property type="entry name" value="INTEGRAL INNER NUCLEAR MEMBRANE PROTEIN IMA1"/>
    <property type="match status" value="1"/>
</dbReference>
<keyword evidence="9" id="KW-1185">Reference proteome</keyword>
<comment type="caution">
    <text evidence="8">The sequence shown here is derived from an EMBL/GenBank/DDBJ whole genome shotgun (WGS) entry which is preliminary data.</text>
</comment>
<keyword evidence="4" id="KW-0472">Membrane</keyword>
<feature type="compositionally biased region" description="Polar residues" evidence="6">
    <location>
        <begin position="429"/>
        <end position="450"/>
    </location>
</feature>
<feature type="domain" description="Ima1 N-terminal" evidence="7">
    <location>
        <begin position="10"/>
        <end position="136"/>
    </location>
</feature>
<dbReference type="GeneID" id="95976240"/>
<evidence type="ECO:0000256" key="2">
    <source>
        <dbReference type="ARBA" id="ARBA00022692"/>
    </source>
</evidence>
<name>A0ABR3P7F4_9PEZI</name>
<dbReference type="PANTHER" id="PTHR28538">
    <property type="entry name" value="INTEGRAL INNER NUCLEAR MEMBRANE PROTEIN IMA1"/>
    <property type="match status" value="1"/>
</dbReference>
<feature type="compositionally biased region" description="Polar residues" evidence="6">
    <location>
        <begin position="375"/>
        <end position="385"/>
    </location>
</feature>
<dbReference type="EMBL" id="JBFMKM010000012">
    <property type="protein sequence ID" value="KAL1302103.1"/>
    <property type="molecule type" value="Genomic_DNA"/>
</dbReference>